<dbReference type="Proteomes" id="UP000245391">
    <property type="component" value="Unassembled WGS sequence"/>
</dbReference>
<proteinExistence type="predicted"/>
<dbReference type="Pfam" id="PF14262">
    <property type="entry name" value="Cthe_2159"/>
    <property type="match status" value="2"/>
</dbReference>
<feature type="signal peptide" evidence="1">
    <location>
        <begin position="1"/>
        <end position="24"/>
    </location>
</feature>
<evidence type="ECO:0000313" key="2">
    <source>
        <dbReference type="EMBL" id="PWS32048.1"/>
    </source>
</evidence>
<gene>
    <name evidence="2" type="ORF">DF947_09715</name>
</gene>
<accession>A0A317F3H6</accession>
<comment type="caution">
    <text evidence="2">The sequence shown here is derived from an EMBL/GenBank/DDBJ whole genome shotgun (WGS) entry which is preliminary data.</text>
</comment>
<dbReference type="SUPFAM" id="SSF51126">
    <property type="entry name" value="Pectin lyase-like"/>
    <property type="match status" value="1"/>
</dbReference>
<evidence type="ECO:0008006" key="4">
    <source>
        <dbReference type="Google" id="ProtNLM"/>
    </source>
</evidence>
<dbReference type="InterPro" id="IPR011050">
    <property type="entry name" value="Pectin_lyase_fold/virulence"/>
</dbReference>
<reference evidence="3" key="1">
    <citation type="submission" date="2018-05" db="EMBL/GenBank/DDBJ databases">
        <title>Pedobacter paludis sp. nov., isolated from wetland soil.</title>
        <authorList>
            <person name="Zhang Y."/>
        </authorList>
    </citation>
    <scope>NUCLEOTIDE SEQUENCE [LARGE SCALE GENOMIC DNA]</scope>
    <source>
        <strain evidence="3">R-8</strain>
    </source>
</reference>
<keyword evidence="1" id="KW-0732">Signal</keyword>
<keyword evidence="3" id="KW-1185">Reference proteome</keyword>
<protein>
    <recommendedName>
        <fullName evidence="4">Carbohydrate-binding domain-containing protein</fullName>
    </recommendedName>
</protein>
<dbReference type="AlphaFoldDB" id="A0A317F3H6"/>
<sequence>MRLFKFLPAIIGFAILSLNLVSCKKSDSTDDESTTTETTTSYGTIVTNTKDTTVANAVLITYANNVATVTNPYASSGVSVANANGIVTITSTIPSTEVNYVVSGSTSSGAVKIYSDYKFGLVLNGADIISKDGPAINIQSGKKATVTLVGATNNRLIDGTTYTANGTEDMKGTLFSNGQLIFTGNGRLIVKGNYKHAICSDDYVDVKGGTITVTGAVSDGIHANDYFTMEGGSLNITSAGDGIEAEEGYIQTTAGTIVINSVDDGISASYEGTDTSIDPSVKINGGTLTITTTGEKGMGVKSEGATTINTTDAIKITVSGKGAKGLASGKDFTITNANLNITTSGDAFYDTADKDISSASGIKSGGNFKMDKGTVTITSSGSGGKGINADGTLIINDGIITVTTSGGVFTYGSEDTSAKAIKSDGDLTINGGNISVKTTGKDAEGIESKTILTINGGTIVSLAYDDGLNASKQIVINGGNIYCYSTTNDGIDSNGTMTITGGLIISSGTTAPEEGFDCDNNTFKITGGTLIGVGGATSNPTTSVTTQRAVILSTTATADQIVHVESSTGAEVFTFKVPRAYSKLTMLFSMPGLTANTSYSVYTGGSLTGGTSFYGLYTGATYTKASTATTFTTSSILTNVSK</sequence>
<name>A0A317F3H6_9SPHI</name>
<dbReference type="EMBL" id="QGNY01000003">
    <property type="protein sequence ID" value="PWS32048.1"/>
    <property type="molecule type" value="Genomic_DNA"/>
</dbReference>
<evidence type="ECO:0000313" key="3">
    <source>
        <dbReference type="Proteomes" id="UP000245391"/>
    </source>
</evidence>
<feature type="chain" id="PRO_5016397187" description="Carbohydrate-binding domain-containing protein" evidence="1">
    <location>
        <begin position="25"/>
        <end position="642"/>
    </location>
</feature>
<organism evidence="2 3">
    <name type="scientific">Pedobacter paludis</name>
    <dbReference type="NCBI Taxonomy" id="2203212"/>
    <lineage>
        <taxon>Bacteria</taxon>
        <taxon>Pseudomonadati</taxon>
        <taxon>Bacteroidota</taxon>
        <taxon>Sphingobacteriia</taxon>
        <taxon>Sphingobacteriales</taxon>
        <taxon>Sphingobacteriaceae</taxon>
        <taxon>Pedobacter</taxon>
    </lineage>
</organism>
<evidence type="ECO:0000256" key="1">
    <source>
        <dbReference type="SAM" id="SignalP"/>
    </source>
</evidence>
<dbReference type="OrthoDB" id="6116667at2"/>
<dbReference type="InterPro" id="IPR025584">
    <property type="entry name" value="Cthe_2159"/>
</dbReference>
<dbReference type="RefSeq" id="WP_109929500.1">
    <property type="nucleotide sequence ID" value="NZ_QGNY01000003.1"/>
</dbReference>